<evidence type="ECO:0000313" key="2">
    <source>
        <dbReference type="EMBL" id="MBE1537037.1"/>
    </source>
</evidence>
<feature type="transmembrane region" description="Helical" evidence="1">
    <location>
        <begin position="64"/>
        <end position="84"/>
    </location>
</feature>
<feature type="transmembrane region" description="Helical" evidence="1">
    <location>
        <begin position="130"/>
        <end position="156"/>
    </location>
</feature>
<reference evidence="2 3" key="1">
    <citation type="submission" date="2020-10" db="EMBL/GenBank/DDBJ databases">
        <title>Sequencing the genomes of 1000 actinobacteria strains.</title>
        <authorList>
            <person name="Klenk H.-P."/>
        </authorList>
    </citation>
    <scope>NUCLEOTIDE SEQUENCE [LARGE SCALE GENOMIC DNA]</scope>
    <source>
        <strain evidence="2 3">DSM 46744</strain>
    </source>
</reference>
<gene>
    <name evidence="2" type="ORF">H4W34_006870</name>
</gene>
<feature type="transmembrane region" description="Helical" evidence="1">
    <location>
        <begin position="176"/>
        <end position="195"/>
    </location>
</feature>
<dbReference type="Proteomes" id="UP000627838">
    <property type="component" value="Unassembled WGS sequence"/>
</dbReference>
<evidence type="ECO:0000313" key="3">
    <source>
        <dbReference type="Proteomes" id="UP000627838"/>
    </source>
</evidence>
<evidence type="ECO:0008006" key="4">
    <source>
        <dbReference type="Google" id="ProtNLM"/>
    </source>
</evidence>
<sequence length="235" mass="24924">MTASPIRFLAAEDEVCPPELDWSFVGAVAAHSQFAGVLAGFVLAVMVVIVALPGNAEKRAKALGLFSAAFFALAVVSVLFGSLAGEQTCMRLHTAGVLSCGLLAVGASLTFAGITWLLEVTIDGPEHRSALRPAAVAAFGTQLTAVLLVTVTVYALVEDLSIGEYWELARPPEWLIWAHVVPTLIVFAIIVRFRSREFSEQATGIRLASYGAMGYTVLTVIVFGVVVSTPGSKWE</sequence>
<proteinExistence type="predicted"/>
<keyword evidence="1" id="KW-0812">Transmembrane</keyword>
<keyword evidence="3" id="KW-1185">Reference proteome</keyword>
<feature type="transmembrane region" description="Helical" evidence="1">
    <location>
        <begin position="96"/>
        <end position="118"/>
    </location>
</feature>
<feature type="transmembrane region" description="Helical" evidence="1">
    <location>
        <begin position="34"/>
        <end position="52"/>
    </location>
</feature>
<organism evidence="2 3">
    <name type="scientific">Actinomadura algeriensis</name>
    <dbReference type="NCBI Taxonomy" id="1679523"/>
    <lineage>
        <taxon>Bacteria</taxon>
        <taxon>Bacillati</taxon>
        <taxon>Actinomycetota</taxon>
        <taxon>Actinomycetes</taxon>
        <taxon>Streptosporangiales</taxon>
        <taxon>Thermomonosporaceae</taxon>
        <taxon>Actinomadura</taxon>
    </lineage>
</organism>
<comment type="caution">
    <text evidence="2">The sequence shown here is derived from an EMBL/GenBank/DDBJ whole genome shotgun (WGS) entry which is preliminary data.</text>
</comment>
<feature type="transmembrane region" description="Helical" evidence="1">
    <location>
        <begin position="207"/>
        <end position="227"/>
    </location>
</feature>
<protein>
    <recommendedName>
        <fullName evidence="4">DUF998 domain-containing protein</fullName>
    </recommendedName>
</protein>
<name>A0ABR9K2J2_9ACTN</name>
<dbReference type="RefSeq" id="WP_192762975.1">
    <property type="nucleotide sequence ID" value="NZ_JADBDZ010000001.1"/>
</dbReference>
<evidence type="ECO:0000256" key="1">
    <source>
        <dbReference type="SAM" id="Phobius"/>
    </source>
</evidence>
<dbReference type="EMBL" id="JADBDZ010000001">
    <property type="protein sequence ID" value="MBE1537037.1"/>
    <property type="molecule type" value="Genomic_DNA"/>
</dbReference>
<accession>A0ABR9K2J2</accession>
<keyword evidence="1" id="KW-0472">Membrane</keyword>
<keyword evidence="1" id="KW-1133">Transmembrane helix</keyword>